<gene>
    <name evidence="1" type="ORF">COY37_04460</name>
</gene>
<comment type="caution">
    <text evidence="1">The sequence shown here is derived from an EMBL/GenBank/DDBJ whole genome shotgun (WGS) entry which is preliminary data.</text>
</comment>
<dbReference type="AlphaFoldDB" id="A0A2M7T8K9"/>
<sequence>QTPEGMRDRFNIEVRVQCEVKRIIRDKKSVELKRHGITYAKSVTHSTSHATYYPGRAGYR</sequence>
<dbReference type="Proteomes" id="UP000230956">
    <property type="component" value="Unassembled WGS sequence"/>
</dbReference>
<accession>A0A2M7T8K9</accession>
<organism evidence="1 2">
    <name type="scientific">Candidatus Aquicultor secundus</name>
    <dbReference type="NCBI Taxonomy" id="1973895"/>
    <lineage>
        <taxon>Bacteria</taxon>
        <taxon>Bacillati</taxon>
        <taxon>Actinomycetota</taxon>
        <taxon>Candidatus Aquicultoria</taxon>
        <taxon>Candidatus Aquicultorales</taxon>
        <taxon>Candidatus Aquicultoraceae</taxon>
        <taxon>Candidatus Aquicultor</taxon>
    </lineage>
</organism>
<proteinExistence type="predicted"/>
<evidence type="ECO:0000313" key="1">
    <source>
        <dbReference type="EMBL" id="PIZ39958.1"/>
    </source>
</evidence>
<name>A0A2M7T8K9_9ACTN</name>
<feature type="non-terminal residue" evidence="1">
    <location>
        <position position="1"/>
    </location>
</feature>
<protein>
    <submittedName>
        <fullName evidence="1">Uncharacterized protein</fullName>
    </submittedName>
</protein>
<dbReference type="EMBL" id="PFNG01000105">
    <property type="protein sequence ID" value="PIZ39958.1"/>
    <property type="molecule type" value="Genomic_DNA"/>
</dbReference>
<reference evidence="2" key="1">
    <citation type="submission" date="2017-09" db="EMBL/GenBank/DDBJ databases">
        <title>Depth-based differentiation of microbial function through sediment-hosted aquifers and enrichment of novel symbionts in the deep terrestrial subsurface.</title>
        <authorList>
            <person name="Probst A.J."/>
            <person name="Ladd B."/>
            <person name="Jarett J.K."/>
            <person name="Geller-Mcgrath D.E."/>
            <person name="Sieber C.M.K."/>
            <person name="Emerson J.B."/>
            <person name="Anantharaman K."/>
            <person name="Thomas B.C."/>
            <person name="Malmstrom R."/>
            <person name="Stieglmeier M."/>
            <person name="Klingl A."/>
            <person name="Woyke T."/>
            <person name="Ryan C.M."/>
            <person name="Banfield J.F."/>
        </authorList>
    </citation>
    <scope>NUCLEOTIDE SEQUENCE [LARGE SCALE GENOMIC DNA]</scope>
</reference>
<evidence type="ECO:0000313" key="2">
    <source>
        <dbReference type="Proteomes" id="UP000230956"/>
    </source>
</evidence>